<organism evidence="1">
    <name type="scientific">virus sp. ctBS918</name>
    <dbReference type="NCBI Taxonomy" id="2825807"/>
    <lineage>
        <taxon>Viruses</taxon>
    </lineage>
</organism>
<evidence type="ECO:0000313" key="1">
    <source>
        <dbReference type="EMBL" id="DAE32834.1"/>
    </source>
</evidence>
<accession>A0A8S5RNV6</accession>
<dbReference type="EMBL" id="BK059130">
    <property type="protein sequence ID" value="DAE32834.1"/>
    <property type="molecule type" value="Genomic_DNA"/>
</dbReference>
<name>A0A8S5RNV6_9VIRU</name>
<reference evidence="1" key="1">
    <citation type="journal article" date="2021" name="Proc. Natl. Acad. Sci. U.S.A.">
        <title>A Catalog of Tens of Thousands of Viruses from Human Metagenomes Reveals Hidden Associations with Chronic Diseases.</title>
        <authorList>
            <person name="Tisza M.J."/>
            <person name="Buck C.B."/>
        </authorList>
    </citation>
    <scope>NUCLEOTIDE SEQUENCE</scope>
    <source>
        <strain evidence="1">CtBS918</strain>
    </source>
</reference>
<proteinExistence type="predicted"/>
<sequence length="56" mass="6529">MEEKFLYVVSDFNDYVYVVRATSRENAIDLVNYHTGQDKEDWIVNAADNDDGKIIE</sequence>
<protein>
    <submittedName>
        <fullName evidence="1">Uncharacterized protein</fullName>
    </submittedName>
</protein>